<organism evidence="2">
    <name type="scientific">Vitis vinifera</name>
    <name type="common">Grape</name>
    <dbReference type="NCBI Taxonomy" id="29760"/>
    <lineage>
        <taxon>Eukaryota</taxon>
        <taxon>Viridiplantae</taxon>
        <taxon>Streptophyta</taxon>
        <taxon>Embryophyta</taxon>
        <taxon>Tracheophyta</taxon>
        <taxon>Spermatophyta</taxon>
        <taxon>Magnoliopsida</taxon>
        <taxon>eudicotyledons</taxon>
        <taxon>Gunneridae</taxon>
        <taxon>Pentapetalae</taxon>
        <taxon>rosids</taxon>
        <taxon>Vitales</taxon>
        <taxon>Vitaceae</taxon>
        <taxon>Viteae</taxon>
        <taxon>Vitis</taxon>
    </lineage>
</organism>
<accession>A5BMI4</accession>
<evidence type="ECO:0000256" key="1">
    <source>
        <dbReference type="SAM" id="MobiDB-lite"/>
    </source>
</evidence>
<feature type="region of interest" description="Disordered" evidence="1">
    <location>
        <begin position="278"/>
        <end position="323"/>
    </location>
</feature>
<dbReference type="EMBL" id="AM464626">
    <property type="protein sequence ID" value="CAN63653.1"/>
    <property type="molecule type" value="Genomic_DNA"/>
</dbReference>
<proteinExistence type="predicted"/>
<dbReference type="AlphaFoldDB" id="A5BMI4"/>
<feature type="compositionally biased region" description="Basic residues" evidence="1">
    <location>
        <begin position="311"/>
        <end position="323"/>
    </location>
</feature>
<sequence length="383" mass="43947">MVKDPVGDDNYRVRTEGLSRPHAPTCLRRRILLHLAWLGQVGRAVPDATIQESPLSSSMSRSFATASVFQTTFPFKKAGHNAIYFTKEQFNVGLRFPFPSIFKQFLHYTQIPLAYIHPNIVRVLMGCSILNMLFNLDLSLLEVLFVYTLKKGKKDIFSMFAHIPSLQLVMGLPDSNKGGAKGHVLVRGPWAGLMEHPERDFRPNYSLKIPGSCKRDRLVEWVEKASFACLNKLFEITASYVLNIIPRRLPKIVVPREHFILKDLPFYEKAREADVKARQERLEQREEKRQEGKLKKAPDEKSCGPSSRARPPPKKKKKKPLPKRLRLRPRLLNLRLLPLLQHPTDQPVPPRHLRVNLARRCLIPLIRGLALLSPGHSLLLWEL</sequence>
<feature type="compositionally biased region" description="Basic and acidic residues" evidence="1">
    <location>
        <begin position="278"/>
        <end position="302"/>
    </location>
</feature>
<name>A5BMI4_VITVI</name>
<reference evidence="2" key="1">
    <citation type="journal article" date="2007" name="PLoS ONE">
        <title>The first genome sequence of an elite grapevine cultivar (Pinot noir Vitis vinifera L.): coping with a highly heterozygous genome.</title>
        <authorList>
            <person name="Velasco R."/>
            <person name="Zharkikh A."/>
            <person name="Troggio M."/>
            <person name="Cartwright D.A."/>
            <person name="Cestaro A."/>
            <person name="Pruss D."/>
            <person name="Pindo M."/>
            <person name="FitzGerald L.M."/>
            <person name="Vezzulli S."/>
            <person name="Reid J."/>
            <person name="Malacarne G."/>
            <person name="Iliev D."/>
            <person name="Coppola G."/>
            <person name="Wardell B."/>
            <person name="Micheletti D."/>
            <person name="Macalma T."/>
            <person name="Facci M."/>
            <person name="Mitchell J.T."/>
            <person name="Perazzolli M."/>
            <person name="Eldredge G."/>
            <person name="Gatto P."/>
            <person name="Oyzerski R."/>
            <person name="Moretto M."/>
            <person name="Gutin N."/>
            <person name="Stefanini M."/>
            <person name="Chen Y."/>
            <person name="Segala C."/>
            <person name="Davenport C."/>
            <person name="Dematte L."/>
            <person name="Mraz A."/>
            <person name="Battilana J."/>
            <person name="Stormo K."/>
            <person name="Costa F."/>
            <person name="Tao Q."/>
            <person name="Si-Ammour A."/>
            <person name="Harkins T."/>
            <person name="Lackey A."/>
            <person name="Perbost C."/>
            <person name="Taillon B."/>
            <person name="Stella A."/>
            <person name="Solovyev V."/>
            <person name="Fawcett J.A."/>
            <person name="Sterck L."/>
            <person name="Vandepoele K."/>
            <person name="Grando S.M."/>
            <person name="Toppo S."/>
            <person name="Moser C."/>
            <person name="Lanchbury J."/>
            <person name="Bogden R."/>
            <person name="Skolnick M."/>
            <person name="Sgaramella V."/>
            <person name="Bhatnagar S.K."/>
            <person name="Fontana P."/>
            <person name="Gutin A."/>
            <person name="Van de Peer Y."/>
            <person name="Salamini F."/>
            <person name="Viola R."/>
        </authorList>
    </citation>
    <scope>NUCLEOTIDE SEQUENCE</scope>
</reference>
<protein>
    <submittedName>
        <fullName evidence="2">Uncharacterized protein</fullName>
    </submittedName>
</protein>
<gene>
    <name evidence="2" type="ORF">VITISV_026147</name>
</gene>
<evidence type="ECO:0000313" key="2">
    <source>
        <dbReference type="EMBL" id="CAN63653.1"/>
    </source>
</evidence>